<name>A0A6A6VZD3_9PEZI</name>
<organism evidence="2 3">
    <name type="scientific">Pseudovirgaria hyperparasitica</name>
    <dbReference type="NCBI Taxonomy" id="470096"/>
    <lineage>
        <taxon>Eukaryota</taxon>
        <taxon>Fungi</taxon>
        <taxon>Dikarya</taxon>
        <taxon>Ascomycota</taxon>
        <taxon>Pezizomycotina</taxon>
        <taxon>Dothideomycetes</taxon>
        <taxon>Dothideomycetes incertae sedis</taxon>
        <taxon>Acrospermales</taxon>
        <taxon>Acrospermaceae</taxon>
        <taxon>Pseudovirgaria</taxon>
    </lineage>
</organism>
<evidence type="ECO:0000256" key="1">
    <source>
        <dbReference type="SAM" id="Phobius"/>
    </source>
</evidence>
<keyword evidence="1" id="KW-1133">Transmembrane helix</keyword>
<dbReference type="AlphaFoldDB" id="A0A6A6VZD3"/>
<dbReference type="EMBL" id="ML996577">
    <property type="protein sequence ID" value="KAF2755673.1"/>
    <property type="molecule type" value="Genomic_DNA"/>
</dbReference>
<protein>
    <submittedName>
        <fullName evidence="2">Uncharacterized protein</fullName>
    </submittedName>
</protein>
<evidence type="ECO:0000313" key="2">
    <source>
        <dbReference type="EMBL" id="KAF2755673.1"/>
    </source>
</evidence>
<proteinExistence type="predicted"/>
<keyword evidence="1" id="KW-0472">Membrane</keyword>
<dbReference type="GeneID" id="54480052"/>
<feature type="transmembrane region" description="Helical" evidence="1">
    <location>
        <begin position="16"/>
        <end position="35"/>
    </location>
</feature>
<keyword evidence="1" id="KW-0812">Transmembrane</keyword>
<gene>
    <name evidence="2" type="ORF">EJ05DRAFT_111721</name>
</gene>
<dbReference type="Proteomes" id="UP000799437">
    <property type="component" value="Unassembled WGS sequence"/>
</dbReference>
<dbReference type="RefSeq" id="XP_033598124.1">
    <property type="nucleotide sequence ID" value="XM_033738998.1"/>
</dbReference>
<sequence>MISAMLAGYGLVRFDFLLWHCLYRIFLHAGCIMSLGMRYHRNNRRALLGFVRPLCPY</sequence>
<keyword evidence="3" id="KW-1185">Reference proteome</keyword>
<accession>A0A6A6VZD3</accession>
<evidence type="ECO:0000313" key="3">
    <source>
        <dbReference type="Proteomes" id="UP000799437"/>
    </source>
</evidence>
<reference evidence="2" key="1">
    <citation type="journal article" date="2020" name="Stud. Mycol.">
        <title>101 Dothideomycetes genomes: a test case for predicting lifestyles and emergence of pathogens.</title>
        <authorList>
            <person name="Haridas S."/>
            <person name="Albert R."/>
            <person name="Binder M."/>
            <person name="Bloem J."/>
            <person name="Labutti K."/>
            <person name="Salamov A."/>
            <person name="Andreopoulos B."/>
            <person name="Baker S."/>
            <person name="Barry K."/>
            <person name="Bills G."/>
            <person name="Bluhm B."/>
            <person name="Cannon C."/>
            <person name="Castanera R."/>
            <person name="Culley D."/>
            <person name="Daum C."/>
            <person name="Ezra D."/>
            <person name="Gonzalez J."/>
            <person name="Henrissat B."/>
            <person name="Kuo A."/>
            <person name="Liang C."/>
            <person name="Lipzen A."/>
            <person name="Lutzoni F."/>
            <person name="Magnuson J."/>
            <person name="Mondo S."/>
            <person name="Nolan M."/>
            <person name="Ohm R."/>
            <person name="Pangilinan J."/>
            <person name="Park H.-J."/>
            <person name="Ramirez L."/>
            <person name="Alfaro M."/>
            <person name="Sun H."/>
            <person name="Tritt A."/>
            <person name="Yoshinaga Y."/>
            <person name="Zwiers L.-H."/>
            <person name="Turgeon B."/>
            <person name="Goodwin S."/>
            <person name="Spatafora J."/>
            <person name="Crous P."/>
            <person name="Grigoriev I."/>
        </authorList>
    </citation>
    <scope>NUCLEOTIDE SEQUENCE</scope>
    <source>
        <strain evidence="2">CBS 121739</strain>
    </source>
</reference>